<organism evidence="2">
    <name type="scientific">Utricularia reniformis</name>
    <dbReference type="NCBI Taxonomy" id="192314"/>
    <lineage>
        <taxon>Eukaryota</taxon>
        <taxon>Viridiplantae</taxon>
        <taxon>Streptophyta</taxon>
        <taxon>Embryophyta</taxon>
        <taxon>Tracheophyta</taxon>
        <taxon>Spermatophyta</taxon>
        <taxon>Magnoliopsida</taxon>
        <taxon>eudicotyledons</taxon>
        <taxon>Gunneridae</taxon>
        <taxon>Pentapetalae</taxon>
        <taxon>asterids</taxon>
        <taxon>lamiids</taxon>
        <taxon>Lamiales</taxon>
        <taxon>Lentibulariaceae</taxon>
        <taxon>Utricularia</taxon>
    </lineage>
</organism>
<geneLocation type="mitochondrion" evidence="2"/>
<keyword evidence="1" id="KW-0732">Signal</keyword>
<proteinExistence type="predicted"/>
<reference evidence="2" key="1">
    <citation type="submission" date="2017-03" db="EMBL/GenBank/DDBJ databases">
        <title>The mitochondrial genome of the carnivorous plant Utricularia reniformis (Lentibulariaceae): structure, comparative analysis and evolutionary landmarks.</title>
        <authorList>
            <person name="Silva S.R."/>
            <person name="Alvarenga D.O."/>
            <person name="Michael T.P."/>
            <person name="Miranda V.F.O."/>
            <person name="Varani A.M."/>
        </authorList>
    </citation>
    <scope>NUCLEOTIDE SEQUENCE</scope>
</reference>
<dbReference type="EMBL" id="KY774314">
    <property type="protein sequence ID" value="ART30556.1"/>
    <property type="molecule type" value="Genomic_DNA"/>
</dbReference>
<accession>A0A1Y0AZE7</accession>
<feature type="signal peptide" evidence="1">
    <location>
        <begin position="1"/>
        <end position="16"/>
    </location>
</feature>
<evidence type="ECO:0000256" key="1">
    <source>
        <dbReference type="SAM" id="SignalP"/>
    </source>
</evidence>
<name>A0A1Y0AZE7_9LAMI</name>
<gene>
    <name evidence="2" type="ORF">AEK19_MT0280</name>
</gene>
<keyword evidence="2" id="KW-0496">Mitochondrion</keyword>
<sequence>MQLLLELLNIIPPCLGLGPFDRLSAAQYCRSLTLKAPCDNFTYCCTSSNQRESVFGDKTSLVHPERSNLTCQASEVILEGGDSIFSALTECLYRALAMGNPA</sequence>
<protein>
    <submittedName>
        <fullName evidence="2">Uncharacterized protein</fullName>
    </submittedName>
</protein>
<feature type="chain" id="PRO_5012214460" evidence="1">
    <location>
        <begin position="17"/>
        <end position="102"/>
    </location>
</feature>
<dbReference type="AlphaFoldDB" id="A0A1Y0AZE7"/>
<evidence type="ECO:0000313" key="2">
    <source>
        <dbReference type="EMBL" id="ART30556.1"/>
    </source>
</evidence>